<dbReference type="RefSeq" id="WP_284295636.1">
    <property type="nucleotide sequence ID" value="NZ_BSSV01000001.1"/>
</dbReference>
<proteinExistence type="predicted"/>
<accession>A0ABQ6H7H3</accession>
<organism evidence="2 3">
    <name type="scientific">Thalassotalea loyana</name>
    <dbReference type="NCBI Taxonomy" id="280483"/>
    <lineage>
        <taxon>Bacteria</taxon>
        <taxon>Pseudomonadati</taxon>
        <taxon>Pseudomonadota</taxon>
        <taxon>Gammaproteobacteria</taxon>
        <taxon>Alteromonadales</taxon>
        <taxon>Colwelliaceae</taxon>
        <taxon>Thalassotalea</taxon>
    </lineage>
</organism>
<reference evidence="2 3" key="1">
    <citation type="submission" date="2023-03" db="EMBL/GenBank/DDBJ databases">
        <title>Thalassotalea loyana LMG 22536T draft genome sequence.</title>
        <authorList>
            <person name="Sawabe T."/>
        </authorList>
    </citation>
    <scope>NUCLEOTIDE SEQUENCE [LARGE SCALE GENOMIC DNA]</scope>
    <source>
        <strain evidence="2 3">LMG 22536</strain>
    </source>
</reference>
<comment type="caution">
    <text evidence="2">The sequence shown here is derived from an EMBL/GenBank/DDBJ whole genome shotgun (WGS) entry which is preliminary data.</text>
</comment>
<sequence>MHLSEIIFAIVVSVISSLFFCKARYKNKALTLKQAYDKHEMLFELTVIFGTFAGILIDLLIGNSLAMKLVADILIIPLLAFVFIRPFLNIN</sequence>
<feature type="transmembrane region" description="Helical" evidence="1">
    <location>
        <begin position="69"/>
        <end position="88"/>
    </location>
</feature>
<feature type="transmembrane region" description="Helical" evidence="1">
    <location>
        <begin position="6"/>
        <end position="21"/>
    </location>
</feature>
<keyword evidence="1" id="KW-0472">Membrane</keyword>
<evidence type="ECO:0000313" key="2">
    <source>
        <dbReference type="EMBL" id="GLX84088.1"/>
    </source>
</evidence>
<keyword evidence="1" id="KW-1133">Transmembrane helix</keyword>
<dbReference type="EMBL" id="BSSV01000001">
    <property type="protein sequence ID" value="GLX84088.1"/>
    <property type="molecule type" value="Genomic_DNA"/>
</dbReference>
<protein>
    <submittedName>
        <fullName evidence="2">Uncharacterized protein</fullName>
    </submittedName>
</protein>
<evidence type="ECO:0000313" key="3">
    <source>
        <dbReference type="Proteomes" id="UP001157134"/>
    </source>
</evidence>
<feature type="transmembrane region" description="Helical" evidence="1">
    <location>
        <begin position="42"/>
        <end position="63"/>
    </location>
</feature>
<dbReference type="Proteomes" id="UP001157134">
    <property type="component" value="Unassembled WGS sequence"/>
</dbReference>
<name>A0ABQ6H7H3_9GAMM</name>
<evidence type="ECO:0000256" key="1">
    <source>
        <dbReference type="SAM" id="Phobius"/>
    </source>
</evidence>
<keyword evidence="3" id="KW-1185">Reference proteome</keyword>
<gene>
    <name evidence="2" type="ORF">tloyanaT_03400</name>
</gene>
<keyword evidence="1" id="KW-0812">Transmembrane</keyword>